<sequence>MIPATPAAETEAPALTLPDAFLADTFVVEPELADVGVLPSCLVDSSSADSCLAESPPDMADHVDDDGAAAWFLKDDPVAELGFTLPGSWLSSEEVVSVEEPELVSSEEAVDELE</sequence>
<keyword evidence="2" id="KW-1185">Reference proteome</keyword>
<dbReference type="EMBL" id="BSXT01003446">
    <property type="protein sequence ID" value="GMF54084.1"/>
    <property type="molecule type" value="Genomic_DNA"/>
</dbReference>
<dbReference type="Proteomes" id="UP001165121">
    <property type="component" value="Unassembled WGS sequence"/>
</dbReference>
<comment type="caution">
    <text evidence="1">The sequence shown here is derived from an EMBL/GenBank/DDBJ whole genome shotgun (WGS) entry which is preliminary data.</text>
</comment>
<name>A0A9W7D6F8_9STRA</name>
<evidence type="ECO:0000313" key="2">
    <source>
        <dbReference type="Proteomes" id="UP001165121"/>
    </source>
</evidence>
<gene>
    <name evidence="1" type="ORF">Pfra01_002246800</name>
</gene>
<evidence type="ECO:0000313" key="1">
    <source>
        <dbReference type="EMBL" id="GMF54084.1"/>
    </source>
</evidence>
<accession>A0A9W7D6F8</accession>
<dbReference type="AlphaFoldDB" id="A0A9W7D6F8"/>
<reference evidence="1" key="1">
    <citation type="submission" date="2023-04" db="EMBL/GenBank/DDBJ databases">
        <title>Phytophthora fragariaefolia NBRC 109709.</title>
        <authorList>
            <person name="Ichikawa N."/>
            <person name="Sato H."/>
            <person name="Tonouchi N."/>
        </authorList>
    </citation>
    <scope>NUCLEOTIDE SEQUENCE</scope>
    <source>
        <strain evidence="1">NBRC 109709</strain>
    </source>
</reference>
<organism evidence="1 2">
    <name type="scientific">Phytophthora fragariaefolia</name>
    <dbReference type="NCBI Taxonomy" id="1490495"/>
    <lineage>
        <taxon>Eukaryota</taxon>
        <taxon>Sar</taxon>
        <taxon>Stramenopiles</taxon>
        <taxon>Oomycota</taxon>
        <taxon>Peronosporomycetes</taxon>
        <taxon>Peronosporales</taxon>
        <taxon>Peronosporaceae</taxon>
        <taxon>Phytophthora</taxon>
    </lineage>
</organism>
<protein>
    <submittedName>
        <fullName evidence="1">Unnamed protein product</fullName>
    </submittedName>
</protein>
<proteinExistence type="predicted"/>